<evidence type="ECO:0000313" key="11">
    <source>
        <dbReference type="Proteomes" id="UP000675881"/>
    </source>
</evidence>
<dbReference type="AlphaFoldDB" id="A0A7R8D2F2"/>
<keyword evidence="2" id="KW-0217">Developmental protein</keyword>
<proteinExistence type="predicted"/>
<dbReference type="GO" id="GO:0005634">
    <property type="term" value="C:nucleus"/>
    <property type="evidence" value="ECO:0007669"/>
    <property type="project" value="UniProtKB-SubCell"/>
</dbReference>
<dbReference type="PRINTS" id="PR00031">
    <property type="entry name" value="HTHREPRESSR"/>
</dbReference>
<evidence type="ECO:0000256" key="7">
    <source>
        <dbReference type="RuleBase" id="RU000682"/>
    </source>
</evidence>
<dbReference type="InterPro" id="IPR001356">
    <property type="entry name" value="HD"/>
</dbReference>
<dbReference type="PANTHER" id="PTHR24336:SF8">
    <property type="entry name" value="LADYBIRD EARLY-RELATED"/>
    <property type="match status" value="1"/>
</dbReference>
<name>A0A7R8D2F2_LEPSM</name>
<gene>
    <name evidence="10" type="ORF">LSAA_13169</name>
</gene>
<keyword evidence="4 6" id="KW-0371">Homeobox</keyword>
<evidence type="ECO:0000256" key="8">
    <source>
        <dbReference type="SAM" id="Coils"/>
    </source>
</evidence>
<evidence type="ECO:0000256" key="2">
    <source>
        <dbReference type="ARBA" id="ARBA00022473"/>
    </source>
</evidence>
<protein>
    <submittedName>
        <fullName evidence="10">LBX</fullName>
    </submittedName>
</protein>
<dbReference type="InterPro" id="IPR000047">
    <property type="entry name" value="HTH_motif"/>
</dbReference>
<dbReference type="EMBL" id="HG994586">
    <property type="protein sequence ID" value="CAF3004925.1"/>
    <property type="molecule type" value="Genomic_DNA"/>
</dbReference>
<dbReference type="Gene3D" id="1.10.10.60">
    <property type="entry name" value="Homeodomain-like"/>
    <property type="match status" value="1"/>
</dbReference>
<feature type="compositionally biased region" description="Polar residues" evidence="9">
    <location>
        <begin position="192"/>
        <end position="212"/>
    </location>
</feature>
<feature type="region of interest" description="Disordered" evidence="9">
    <location>
        <begin position="184"/>
        <end position="214"/>
    </location>
</feature>
<feature type="DNA-binding region" description="Homeobox" evidence="6">
    <location>
        <begin position="251"/>
        <end position="310"/>
    </location>
</feature>
<keyword evidence="3 6" id="KW-0238">DNA-binding</keyword>
<dbReference type="PANTHER" id="PTHR24336">
    <property type="entry name" value="TRANSCRIPTION FACTOR LBX"/>
    <property type="match status" value="1"/>
</dbReference>
<organism evidence="10 11">
    <name type="scientific">Lepeophtheirus salmonis</name>
    <name type="common">Salmon louse</name>
    <name type="synonym">Caligus salmonis</name>
    <dbReference type="NCBI Taxonomy" id="72036"/>
    <lineage>
        <taxon>Eukaryota</taxon>
        <taxon>Metazoa</taxon>
        <taxon>Ecdysozoa</taxon>
        <taxon>Arthropoda</taxon>
        <taxon>Crustacea</taxon>
        <taxon>Multicrustacea</taxon>
        <taxon>Hexanauplia</taxon>
        <taxon>Copepoda</taxon>
        <taxon>Siphonostomatoida</taxon>
        <taxon>Caligidae</taxon>
        <taxon>Lepeophtheirus</taxon>
    </lineage>
</organism>
<keyword evidence="11" id="KW-1185">Reference proteome</keyword>
<dbReference type="PROSITE" id="PS50071">
    <property type="entry name" value="HOMEOBOX_2"/>
    <property type="match status" value="1"/>
</dbReference>
<feature type="coiled-coil region" evidence="8">
    <location>
        <begin position="296"/>
        <end position="323"/>
    </location>
</feature>
<dbReference type="Proteomes" id="UP000675881">
    <property type="component" value="Chromosome 7"/>
</dbReference>
<keyword evidence="8" id="KW-0175">Coiled coil</keyword>
<feature type="compositionally biased region" description="Acidic residues" evidence="9">
    <location>
        <begin position="40"/>
        <end position="65"/>
    </location>
</feature>
<dbReference type="GO" id="GO:0000981">
    <property type="term" value="F:DNA-binding transcription factor activity, RNA polymerase II-specific"/>
    <property type="evidence" value="ECO:0007669"/>
    <property type="project" value="InterPro"/>
</dbReference>
<evidence type="ECO:0000256" key="3">
    <source>
        <dbReference type="ARBA" id="ARBA00023125"/>
    </source>
</evidence>
<dbReference type="InterPro" id="IPR051892">
    <property type="entry name" value="LBX_TF"/>
</dbReference>
<dbReference type="InterPro" id="IPR009057">
    <property type="entry name" value="Homeodomain-like_sf"/>
</dbReference>
<feature type="compositionally biased region" description="Low complexity" evidence="9">
    <location>
        <begin position="72"/>
        <end position="84"/>
    </location>
</feature>
<dbReference type="OrthoDB" id="6159439at2759"/>
<feature type="region of interest" description="Disordered" evidence="9">
    <location>
        <begin position="1"/>
        <end position="132"/>
    </location>
</feature>
<evidence type="ECO:0000256" key="5">
    <source>
        <dbReference type="ARBA" id="ARBA00023242"/>
    </source>
</evidence>
<dbReference type="CDD" id="cd00086">
    <property type="entry name" value="homeodomain"/>
    <property type="match status" value="1"/>
</dbReference>
<sequence length="367" mass="40571">MCSVLGNSERRLVKNESLLSGSEDEEGKTGSQLLNSSSRDEDEVHDEDEEMEDEDEEDEDEEDEGPLNLVASGGSSSSGHPHPGGNHEYFLPFKKLGMSESSHYEQSIHSRGNGGTMPQLHQQRSSTKKRGLPGFSIDDILSHKTAAIIKQQQQAQQQHHAVAAAAVAHFESVAAAAAQQVGQPIVRPWDSGDTSPEITSSAQRRNSSNEDSSPLDALFQMASKTFEGLKAKSELDHAQLSFSNKQPPKKKRKSRTAFTNHQIFELEKRFLYQKYLSPADRDEIASHLGLSNAQVITWFQNRRAKLKRDMEELRKDVECTSQVIPHHPGLAVAAAAMAQRSLSSPTKFWTYSPRPSSSSSYSCIPTL</sequence>
<evidence type="ECO:0000256" key="9">
    <source>
        <dbReference type="SAM" id="MobiDB-lite"/>
    </source>
</evidence>
<evidence type="ECO:0000256" key="6">
    <source>
        <dbReference type="PROSITE-ProRule" id="PRU00108"/>
    </source>
</evidence>
<dbReference type="GO" id="GO:1990837">
    <property type="term" value="F:sequence-specific double-stranded DNA binding"/>
    <property type="evidence" value="ECO:0007669"/>
    <property type="project" value="TreeGrafter"/>
</dbReference>
<dbReference type="SMART" id="SM00389">
    <property type="entry name" value="HOX"/>
    <property type="match status" value="1"/>
</dbReference>
<reference evidence="10" key="1">
    <citation type="submission" date="2021-02" db="EMBL/GenBank/DDBJ databases">
        <authorList>
            <person name="Bekaert M."/>
        </authorList>
    </citation>
    <scope>NUCLEOTIDE SEQUENCE</scope>
    <source>
        <strain evidence="10">IoA-00</strain>
    </source>
</reference>
<keyword evidence="5 6" id="KW-0539">Nucleus</keyword>
<dbReference type="InterPro" id="IPR017970">
    <property type="entry name" value="Homeobox_CS"/>
</dbReference>
<dbReference type="Pfam" id="PF00046">
    <property type="entry name" value="Homeodomain"/>
    <property type="match status" value="1"/>
</dbReference>
<accession>A0A7R8D2F2</accession>
<dbReference type="FunFam" id="1.10.10.60:FF:000098">
    <property type="entry name" value="Transcription factor LBX1"/>
    <property type="match status" value="1"/>
</dbReference>
<dbReference type="SUPFAM" id="SSF46689">
    <property type="entry name" value="Homeodomain-like"/>
    <property type="match status" value="1"/>
</dbReference>
<dbReference type="PROSITE" id="PS00027">
    <property type="entry name" value="HOMEOBOX_1"/>
    <property type="match status" value="1"/>
</dbReference>
<evidence type="ECO:0000256" key="4">
    <source>
        <dbReference type="ARBA" id="ARBA00023155"/>
    </source>
</evidence>
<evidence type="ECO:0000256" key="1">
    <source>
        <dbReference type="ARBA" id="ARBA00004123"/>
    </source>
</evidence>
<comment type="subcellular location">
    <subcellularLocation>
        <location evidence="1 6 7">Nucleus</location>
    </subcellularLocation>
</comment>
<evidence type="ECO:0000313" key="10">
    <source>
        <dbReference type="EMBL" id="CAF3004925.1"/>
    </source>
</evidence>